<dbReference type="AlphaFoldDB" id="A0A3L9Y6B2"/>
<feature type="compositionally biased region" description="Low complexity" evidence="1">
    <location>
        <begin position="88"/>
        <end position="104"/>
    </location>
</feature>
<keyword evidence="2" id="KW-0732">Signal</keyword>
<feature type="signal peptide" evidence="2">
    <location>
        <begin position="1"/>
        <end position="19"/>
    </location>
</feature>
<dbReference type="OrthoDB" id="7951357at2"/>
<dbReference type="RefSeq" id="WP_121896932.1">
    <property type="nucleotide sequence ID" value="NZ_RCNT01000002.1"/>
</dbReference>
<accession>A0A3L9Y6B2</accession>
<organism evidence="3 4">
    <name type="scientific">Rhodophyticola porphyridii</name>
    <dbReference type="NCBI Taxonomy" id="1852017"/>
    <lineage>
        <taxon>Bacteria</taxon>
        <taxon>Pseudomonadati</taxon>
        <taxon>Pseudomonadota</taxon>
        <taxon>Alphaproteobacteria</taxon>
        <taxon>Rhodobacterales</taxon>
        <taxon>Roseobacteraceae</taxon>
        <taxon>Rhodophyticola</taxon>
    </lineage>
</organism>
<dbReference type="Proteomes" id="UP000281343">
    <property type="component" value="Unassembled WGS sequence"/>
</dbReference>
<feature type="region of interest" description="Disordered" evidence="1">
    <location>
        <begin position="48"/>
        <end position="73"/>
    </location>
</feature>
<sequence length="239" mass="25119">MGKLNLAMACLLVATACTSTPPNDVSPGVGFGDYDRYAAERAARQAQLQGRAPQTVLPPIATSTATPTAAASTDSVTARAAAAIAEAEGTAPAAPASAATRVDTNNPTISDEQDFQAVSARESIESDAERRARMQEQLVIVQPTAVPERPGTTGPNVIEYALSTSHPIGEQRYTRSPFGRGRHEANCLAYRSDDLAQEAFLSMGGPERDRQALDPDGDGYACGWNPAVYRNAARAARGN</sequence>
<evidence type="ECO:0000313" key="4">
    <source>
        <dbReference type="Proteomes" id="UP000281343"/>
    </source>
</evidence>
<dbReference type="PROSITE" id="PS51257">
    <property type="entry name" value="PROKAR_LIPOPROTEIN"/>
    <property type="match status" value="1"/>
</dbReference>
<proteinExistence type="predicted"/>
<protein>
    <recommendedName>
        <fullName evidence="5">Excalibur calcium-binding domain-containing protein</fullName>
    </recommendedName>
</protein>
<gene>
    <name evidence="3" type="ORF">D9R08_04950</name>
</gene>
<name>A0A3L9Y6B2_9RHOB</name>
<evidence type="ECO:0000313" key="3">
    <source>
        <dbReference type="EMBL" id="RMA42995.1"/>
    </source>
</evidence>
<comment type="caution">
    <text evidence="3">The sequence shown here is derived from an EMBL/GenBank/DDBJ whole genome shotgun (WGS) entry which is preliminary data.</text>
</comment>
<evidence type="ECO:0008006" key="5">
    <source>
        <dbReference type="Google" id="ProtNLM"/>
    </source>
</evidence>
<feature type="compositionally biased region" description="Basic and acidic residues" evidence="1">
    <location>
        <begin position="122"/>
        <end position="131"/>
    </location>
</feature>
<feature type="region of interest" description="Disordered" evidence="1">
    <location>
        <begin position="88"/>
        <end position="131"/>
    </location>
</feature>
<feature type="chain" id="PRO_5018062603" description="Excalibur calcium-binding domain-containing protein" evidence="2">
    <location>
        <begin position="20"/>
        <end position="239"/>
    </location>
</feature>
<evidence type="ECO:0000256" key="2">
    <source>
        <dbReference type="SAM" id="SignalP"/>
    </source>
</evidence>
<dbReference type="EMBL" id="RCNT01000002">
    <property type="protein sequence ID" value="RMA42995.1"/>
    <property type="molecule type" value="Genomic_DNA"/>
</dbReference>
<reference evidence="3 4" key="1">
    <citation type="submission" date="2018-10" db="EMBL/GenBank/DDBJ databases">
        <authorList>
            <person name="Jung H.S."/>
            <person name="Jeon C.O."/>
        </authorList>
    </citation>
    <scope>NUCLEOTIDE SEQUENCE [LARGE SCALE GENOMIC DNA]</scope>
    <source>
        <strain evidence="3 4">MA-7-27</strain>
    </source>
</reference>
<evidence type="ECO:0000256" key="1">
    <source>
        <dbReference type="SAM" id="MobiDB-lite"/>
    </source>
</evidence>
<keyword evidence="4" id="KW-1185">Reference proteome</keyword>